<dbReference type="Proteomes" id="UP001600064">
    <property type="component" value="Unassembled WGS sequence"/>
</dbReference>
<proteinExistence type="predicted"/>
<sequence length="135" mass="14481">MSGGGGFYKYRCKNFYTHNCPNWVYCNGHACSMCLAEGRDAAEPEAPAHAPPRHPRGGGASASAYAEICVPQAVHGTLRYTVMEIVPADEPGPSAYWILRQKALEPRPLPYSTVTTSATPRPVMTALGAPGQLAY</sequence>
<dbReference type="EMBL" id="JAZGUE010000006">
    <property type="protein sequence ID" value="KAL2265595.1"/>
    <property type="molecule type" value="Genomic_DNA"/>
</dbReference>
<comment type="caution">
    <text evidence="1">The sequence shown here is derived from an EMBL/GenBank/DDBJ whole genome shotgun (WGS) entry which is preliminary data.</text>
</comment>
<protein>
    <submittedName>
        <fullName evidence="1">Uncharacterized protein</fullName>
    </submittedName>
</protein>
<organism evidence="1 2">
    <name type="scientific">Remersonia thermophila</name>
    <dbReference type="NCBI Taxonomy" id="72144"/>
    <lineage>
        <taxon>Eukaryota</taxon>
        <taxon>Fungi</taxon>
        <taxon>Dikarya</taxon>
        <taxon>Ascomycota</taxon>
        <taxon>Pezizomycotina</taxon>
        <taxon>Sordariomycetes</taxon>
        <taxon>Sordariomycetidae</taxon>
        <taxon>Sordariales</taxon>
        <taxon>Sordariales incertae sedis</taxon>
        <taxon>Remersonia</taxon>
    </lineage>
</organism>
<gene>
    <name evidence="1" type="ORF">VTJ83DRAFT_6695</name>
</gene>
<dbReference type="GeneID" id="98128078"/>
<keyword evidence="2" id="KW-1185">Reference proteome</keyword>
<evidence type="ECO:0000313" key="2">
    <source>
        <dbReference type="Proteomes" id="UP001600064"/>
    </source>
</evidence>
<reference evidence="1 2" key="1">
    <citation type="journal article" date="2024" name="Commun. Biol.">
        <title>Comparative genomic analysis of thermophilic fungi reveals convergent evolutionary adaptations and gene losses.</title>
        <authorList>
            <person name="Steindorff A.S."/>
            <person name="Aguilar-Pontes M.V."/>
            <person name="Robinson A.J."/>
            <person name="Andreopoulos B."/>
            <person name="LaButti K."/>
            <person name="Kuo A."/>
            <person name="Mondo S."/>
            <person name="Riley R."/>
            <person name="Otillar R."/>
            <person name="Haridas S."/>
            <person name="Lipzen A."/>
            <person name="Grimwood J."/>
            <person name="Schmutz J."/>
            <person name="Clum A."/>
            <person name="Reid I.D."/>
            <person name="Moisan M.C."/>
            <person name="Butler G."/>
            <person name="Nguyen T.T.M."/>
            <person name="Dewar K."/>
            <person name="Conant G."/>
            <person name="Drula E."/>
            <person name="Henrissat B."/>
            <person name="Hansel C."/>
            <person name="Singer S."/>
            <person name="Hutchinson M.I."/>
            <person name="de Vries R.P."/>
            <person name="Natvig D.O."/>
            <person name="Powell A.J."/>
            <person name="Tsang A."/>
            <person name="Grigoriev I.V."/>
        </authorList>
    </citation>
    <scope>NUCLEOTIDE SEQUENCE [LARGE SCALE GENOMIC DNA]</scope>
    <source>
        <strain evidence="1 2">ATCC 22073</strain>
    </source>
</reference>
<name>A0ABR4D5J4_9PEZI</name>
<evidence type="ECO:0000313" key="1">
    <source>
        <dbReference type="EMBL" id="KAL2265595.1"/>
    </source>
</evidence>
<dbReference type="RefSeq" id="XP_070864322.1">
    <property type="nucleotide sequence ID" value="XM_071013434.1"/>
</dbReference>
<accession>A0ABR4D5J4</accession>